<keyword evidence="2" id="KW-1185">Reference proteome</keyword>
<name>A0ACB8EEC7_9SAUR</name>
<dbReference type="Proteomes" id="UP000827872">
    <property type="component" value="Linkage Group LG16"/>
</dbReference>
<proteinExistence type="predicted"/>
<sequence>MAGLQYIYSLCTGEIFAPPLCGKLFSAKICHSDVALGSYQLKRQLFQEHNLDIHSPINFCTAGMLIFYRPIYKLQQHVVCKATLLVVTYELQESSLFSFVSGPLTNPGLLPFLHGSKTALAFEIPTFEEPFLPPWEF</sequence>
<comment type="caution">
    <text evidence="1">The sequence shown here is derived from an EMBL/GenBank/DDBJ whole genome shotgun (WGS) entry which is preliminary data.</text>
</comment>
<protein>
    <submittedName>
        <fullName evidence="1">Uncharacterized protein</fullName>
    </submittedName>
</protein>
<gene>
    <name evidence="1" type="ORF">K3G42_009042</name>
</gene>
<evidence type="ECO:0000313" key="1">
    <source>
        <dbReference type="EMBL" id="KAH7990600.1"/>
    </source>
</evidence>
<dbReference type="EMBL" id="CM037629">
    <property type="protein sequence ID" value="KAH7990600.1"/>
    <property type="molecule type" value="Genomic_DNA"/>
</dbReference>
<organism evidence="1 2">
    <name type="scientific">Sphaerodactylus townsendi</name>
    <dbReference type="NCBI Taxonomy" id="933632"/>
    <lineage>
        <taxon>Eukaryota</taxon>
        <taxon>Metazoa</taxon>
        <taxon>Chordata</taxon>
        <taxon>Craniata</taxon>
        <taxon>Vertebrata</taxon>
        <taxon>Euteleostomi</taxon>
        <taxon>Lepidosauria</taxon>
        <taxon>Squamata</taxon>
        <taxon>Bifurcata</taxon>
        <taxon>Gekkota</taxon>
        <taxon>Sphaerodactylidae</taxon>
        <taxon>Sphaerodactylus</taxon>
    </lineage>
</organism>
<reference evidence="1" key="1">
    <citation type="submission" date="2021-08" db="EMBL/GenBank/DDBJ databases">
        <title>The first chromosome-level gecko genome reveals the dynamic sex chromosomes of Neotropical dwarf geckos (Sphaerodactylidae: Sphaerodactylus).</title>
        <authorList>
            <person name="Pinto B.J."/>
            <person name="Keating S.E."/>
            <person name="Gamble T."/>
        </authorList>
    </citation>
    <scope>NUCLEOTIDE SEQUENCE</scope>
    <source>
        <strain evidence="1">TG3544</strain>
    </source>
</reference>
<evidence type="ECO:0000313" key="2">
    <source>
        <dbReference type="Proteomes" id="UP000827872"/>
    </source>
</evidence>
<accession>A0ACB8EEC7</accession>